<dbReference type="Pfam" id="PF04107">
    <property type="entry name" value="GCS2"/>
    <property type="match status" value="1"/>
</dbReference>
<dbReference type="GO" id="GO:0005524">
    <property type="term" value="F:ATP binding"/>
    <property type="evidence" value="ECO:0007669"/>
    <property type="project" value="UniProtKB-KW"/>
</dbReference>
<dbReference type="GO" id="GO:0004357">
    <property type="term" value="F:glutamate-cysteine ligase activity"/>
    <property type="evidence" value="ECO:0007669"/>
    <property type="project" value="UniProtKB-EC"/>
</dbReference>
<protein>
    <recommendedName>
        <fullName evidence="5">Putative glutamate--cysteine ligase 2</fullName>
        <ecNumber evidence="5">6.3.2.2</ecNumber>
    </recommendedName>
    <alternativeName>
        <fullName evidence="5">Gamma-glutamylcysteine synthetase 2</fullName>
        <shortName evidence="5">GCS 2</shortName>
        <shortName evidence="5">Gamma-GCS 2</shortName>
    </alternativeName>
</protein>
<dbReference type="NCBIfam" id="NF010043">
    <property type="entry name" value="PRK13517.1-3"/>
    <property type="match status" value="1"/>
</dbReference>
<dbReference type="GeneID" id="97497294"/>
<dbReference type="Gene3D" id="3.30.590.20">
    <property type="match status" value="1"/>
</dbReference>
<accession>A0A1N6SYH5</accession>
<name>A0A1N6SYH5_9ACTN</name>
<dbReference type="InterPro" id="IPR050141">
    <property type="entry name" value="GCL_type2/YbdK_subfam"/>
</dbReference>
<reference evidence="7" key="1">
    <citation type="submission" date="2017-01" db="EMBL/GenBank/DDBJ databases">
        <authorList>
            <person name="Varghese N."/>
            <person name="Submissions S."/>
        </authorList>
    </citation>
    <scope>NUCLEOTIDE SEQUENCE [LARGE SCALE GENOMIC DNA]</scope>
    <source>
        <strain evidence="7">ATCC 12950</strain>
    </source>
</reference>
<dbReference type="InterPro" id="IPR006336">
    <property type="entry name" value="GCS2"/>
</dbReference>
<comment type="function">
    <text evidence="5">ATP-dependent carboxylate-amine ligase which exhibits weak glutamate--cysteine ligase activity.</text>
</comment>
<evidence type="ECO:0000313" key="7">
    <source>
        <dbReference type="Proteomes" id="UP000186096"/>
    </source>
</evidence>
<dbReference type="EMBL" id="FTNI01000002">
    <property type="protein sequence ID" value="SIQ46120.1"/>
    <property type="molecule type" value="Genomic_DNA"/>
</dbReference>
<evidence type="ECO:0000256" key="1">
    <source>
        <dbReference type="ARBA" id="ARBA00022598"/>
    </source>
</evidence>
<dbReference type="Proteomes" id="UP000186096">
    <property type="component" value="Unassembled WGS sequence"/>
</dbReference>
<dbReference type="SUPFAM" id="SSF55931">
    <property type="entry name" value="Glutamine synthetase/guanido kinase"/>
    <property type="match status" value="1"/>
</dbReference>
<organism evidence="6 7">
    <name type="scientific">Microbispora rosea</name>
    <dbReference type="NCBI Taxonomy" id="58117"/>
    <lineage>
        <taxon>Bacteria</taxon>
        <taxon>Bacillati</taxon>
        <taxon>Actinomycetota</taxon>
        <taxon>Actinomycetes</taxon>
        <taxon>Streptosporangiales</taxon>
        <taxon>Streptosporangiaceae</taxon>
        <taxon>Microbispora</taxon>
    </lineage>
</organism>
<evidence type="ECO:0000256" key="5">
    <source>
        <dbReference type="HAMAP-Rule" id="MF_01609"/>
    </source>
</evidence>
<dbReference type="GO" id="GO:0042398">
    <property type="term" value="P:modified amino acid biosynthetic process"/>
    <property type="evidence" value="ECO:0007669"/>
    <property type="project" value="InterPro"/>
</dbReference>
<dbReference type="InterPro" id="IPR011793">
    <property type="entry name" value="YbdK"/>
</dbReference>
<dbReference type="InterPro" id="IPR014746">
    <property type="entry name" value="Gln_synth/guanido_kin_cat_dom"/>
</dbReference>
<keyword evidence="3 5" id="KW-0067">ATP-binding</keyword>
<dbReference type="RefSeq" id="WP_030508462.1">
    <property type="nucleotide sequence ID" value="NZ_CP192071.1"/>
</dbReference>
<comment type="catalytic activity">
    <reaction evidence="4 5">
        <text>L-cysteine + L-glutamate + ATP = gamma-L-glutamyl-L-cysteine + ADP + phosphate + H(+)</text>
        <dbReference type="Rhea" id="RHEA:13285"/>
        <dbReference type="ChEBI" id="CHEBI:15378"/>
        <dbReference type="ChEBI" id="CHEBI:29985"/>
        <dbReference type="ChEBI" id="CHEBI:30616"/>
        <dbReference type="ChEBI" id="CHEBI:35235"/>
        <dbReference type="ChEBI" id="CHEBI:43474"/>
        <dbReference type="ChEBI" id="CHEBI:58173"/>
        <dbReference type="ChEBI" id="CHEBI:456216"/>
        <dbReference type="EC" id="6.3.2.2"/>
    </reaction>
</comment>
<keyword evidence="7" id="KW-1185">Reference proteome</keyword>
<evidence type="ECO:0000256" key="2">
    <source>
        <dbReference type="ARBA" id="ARBA00022741"/>
    </source>
</evidence>
<gene>
    <name evidence="6" type="ORF">SAMN05421833_102157</name>
</gene>
<keyword evidence="2 5" id="KW-0547">Nucleotide-binding</keyword>
<dbReference type="AlphaFoldDB" id="A0A1N6SYH5"/>
<dbReference type="NCBIfam" id="TIGR02050">
    <property type="entry name" value="gshA_cyan_rel"/>
    <property type="match status" value="1"/>
</dbReference>
<comment type="similarity">
    <text evidence="5">Belongs to the glutamate--cysteine ligase type 2 family. YbdK subfamily.</text>
</comment>
<dbReference type="OrthoDB" id="9769628at2"/>
<dbReference type="EC" id="6.3.2.2" evidence="5"/>
<evidence type="ECO:0000256" key="3">
    <source>
        <dbReference type="ARBA" id="ARBA00022840"/>
    </source>
</evidence>
<evidence type="ECO:0000256" key="4">
    <source>
        <dbReference type="ARBA" id="ARBA00048819"/>
    </source>
</evidence>
<keyword evidence="1 5" id="KW-0436">Ligase</keyword>
<dbReference type="PANTHER" id="PTHR36510:SF1">
    <property type="entry name" value="GLUTAMATE--CYSTEINE LIGASE 2-RELATED"/>
    <property type="match status" value="1"/>
</dbReference>
<dbReference type="STRING" id="58117.SAMN05421833_102157"/>
<sequence>MAIDFNPSRGATLGVEWELQLVDRHTRHLRQDAKEVLGAVPDLSEGQRPKAMHELMQSQVEIVTDVCHTVAEAVQDLKKSIGRLTEAVEPRGIALACTGTHAISDWRDAVYAPSQRYVELVEDLQWLAWRIQTFGVHVHVGVKERDKVIPIVNALAAYLPHFLALTSSSPYWGGQDTGLASSRAIVFGSLPTAGPPHLLADWAEFEEYMDTLLRAGTIRSIKEVWWDIRPHPDFGTIEVRMFDGIPTPREVGMVAALTQCLVQQFDQQLDRGYKLPHPAAWVVRDNKWRATRYGLDADVITDDHGSTAPMRDVLYELQRELEPVAERLGCADELAVVTEVLEQGSSSERQRAILADGGTLQDVVDATVIELAEDRFVTSNPNREIGQSAT</sequence>
<dbReference type="HAMAP" id="MF_01609">
    <property type="entry name" value="Glu_cys_ligase_2"/>
    <property type="match status" value="1"/>
</dbReference>
<proteinExistence type="inferred from homology"/>
<evidence type="ECO:0000313" key="6">
    <source>
        <dbReference type="EMBL" id="SIQ46120.1"/>
    </source>
</evidence>
<dbReference type="PANTHER" id="PTHR36510">
    <property type="entry name" value="GLUTAMATE--CYSTEINE LIGASE 2-RELATED"/>
    <property type="match status" value="1"/>
</dbReference>